<keyword evidence="2" id="KW-1185">Reference proteome</keyword>
<name>A0ACC1HEM1_9FUNG</name>
<gene>
    <name evidence="1" type="ORF">EV182_004568</name>
</gene>
<reference evidence="1" key="1">
    <citation type="submission" date="2022-06" db="EMBL/GenBank/DDBJ databases">
        <title>Phylogenomic reconstructions and comparative analyses of Kickxellomycotina fungi.</title>
        <authorList>
            <person name="Reynolds N.K."/>
            <person name="Stajich J.E."/>
            <person name="Barry K."/>
            <person name="Grigoriev I.V."/>
            <person name="Crous P."/>
            <person name="Smith M.E."/>
        </authorList>
    </citation>
    <scope>NUCLEOTIDE SEQUENCE</scope>
    <source>
        <strain evidence="1">RSA 2271</strain>
    </source>
</reference>
<dbReference type="Proteomes" id="UP001145114">
    <property type="component" value="Unassembled WGS sequence"/>
</dbReference>
<feature type="non-terminal residue" evidence="1">
    <location>
        <position position="62"/>
    </location>
</feature>
<comment type="caution">
    <text evidence="1">The sequence shown here is derived from an EMBL/GenBank/DDBJ whole genome shotgun (WGS) entry which is preliminary data.</text>
</comment>
<evidence type="ECO:0000313" key="1">
    <source>
        <dbReference type="EMBL" id="KAJ1673781.1"/>
    </source>
</evidence>
<proteinExistence type="predicted"/>
<accession>A0ACC1HEM1</accession>
<protein>
    <submittedName>
        <fullName evidence="1">Uncharacterized protein</fullName>
    </submittedName>
</protein>
<dbReference type="EMBL" id="JAMZIH010006572">
    <property type="protein sequence ID" value="KAJ1673781.1"/>
    <property type="molecule type" value="Genomic_DNA"/>
</dbReference>
<sequence>PTPDTSTDFKSPTSSYFGPNSSPSSMKHEYEYDGDCDGDDGPPSPSSMSTETAVDAPPHHTA</sequence>
<evidence type="ECO:0000313" key="2">
    <source>
        <dbReference type="Proteomes" id="UP001145114"/>
    </source>
</evidence>
<organism evidence="1 2">
    <name type="scientific">Spiromyces aspiralis</name>
    <dbReference type="NCBI Taxonomy" id="68401"/>
    <lineage>
        <taxon>Eukaryota</taxon>
        <taxon>Fungi</taxon>
        <taxon>Fungi incertae sedis</taxon>
        <taxon>Zoopagomycota</taxon>
        <taxon>Kickxellomycotina</taxon>
        <taxon>Kickxellomycetes</taxon>
        <taxon>Kickxellales</taxon>
        <taxon>Kickxellaceae</taxon>
        <taxon>Spiromyces</taxon>
    </lineage>
</organism>
<feature type="non-terminal residue" evidence="1">
    <location>
        <position position="1"/>
    </location>
</feature>